<comment type="caution">
    <text evidence="2">The sequence shown here is derived from an EMBL/GenBank/DDBJ whole genome shotgun (WGS) entry which is preliminary data.</text>
</comment>
<feature type="domain" description="BPL/LPL catalytic" evidence="1">
    <location>
        <begin position="32"/>
        <end position="223"/>
    </location>
</feature>
<protein>
    <recommendedName>
        <fullName evidence="1">BPL/LPL catalytic domain-containing protein</fullName>
    </recommendedName>
</protein>
<dbReference type="Pfam" id="PF21948">
    <property type="entry name" value="LplA-B_cat"/>
    <property type="match status" value="1"/>
</dbReference>
<dbReference type="RefSeq" id="WP_347308434.1">
    <property type="nucleotide sequence ID" value="NZ_JBAJEX010000006.1"/>
</dbReference>
<organism evidence="2 3">
    <name type="scientific">Thiobacter aerophilum</name>
    <dbReference type="NCBI Taxonomy" id="3121275"/>
    <lineage>
        <taxon>Bacteria</taxon>
        <taxon>Pseudomonadati</taxon>
        <taxon>Pseudomonadota</taxon>
        <taxon>Betaproteobacteria</taxon>
        <taxon>Burkholderiales</taxon>
        <taxon>Thiobacteraceae</taxon>
        <taxon>Thiobacter</taxon>
    </lineage>
</organism>
<dbReference type="CDD" id="cd16443">
    <property type="entry name" value="LplA"/>
    <property type="match status" value="1"/>
</dbReference>
<dbReference type="Proteomes" id="UP001482231">
    <property type="component" value="Unassembled WGS sequence"/>
</dbReference>
<dbReference type="SUPFAM" id="SSF55681">
    <property type="entry name" value="Class II aaRS and biotin synthetases"/>
    <property type="match status" value="1"/>
</dbReference>
<evidence type="ECO:0000259" key="1">
    <source>
        <dbReference type="PROSITE" id="PS51733"/>
    </source>
</evidence>
<dbReference type="InterPro" id="IPR050664">
    <property type="entry name" value="Octanoyltrans_LipM/LipL"/>
</dbReference>
<name>A0ABV0EFF6_9BURK</name>
<dbReference type="PROSITE" id="PS51733">
    <property type="entry name" value="BPL_LPL_CATALYTIC"/>
    <property type="match status" value="1"/>
</dbReference>
<dbReference type="Gene3D" id="3.30.930.10">
    <property type="entry name" value="Bira Bifunctional Protein, Domain 2"/>
    <property type="match status" value="1"/>
</dbReference>
<dbReference type="PANTHER" id="PTHR43679">
    <property type="entry name" value="OCTANOYLTRANSFERASE LIPM-RELATED"/>
    <property type="match status" value="1"/>
</dbReference>
<accession>A0ABV0EFF6</accession>
<reference evidence="2 3" key="1">
    <citation type="submission" date="2024-02" db="EMBL/GenBank/DDBJ databases">
        <title>New thermophilic sulfur-oxidizing bacteria from a hot springs of the Uzon caldera (Kamchatka, Russia).</title>
        <authorList>
            <person name="Dukat A.M."/>
            <person name="Elcheninov A.G."/>
            <person name="Frolov E.N."/>
        </authorList>
    </citation>
    <scope>NUCLEOTIDE SEQUENCE [LARGE SCALE GENOMIC DNA]</scope>
    <source>
        <strain evidence="2 3">AK1</strain>
    </source>
</reference>
<gene>
    <name evidence="2" type="ORF">V6E02_08880</name>
</gene>
<evidence type="ECO:0000313" key="3">
    <source>
        <dbReference type="Proteomes" id="UP001482231"/>
    </source>
</evidence>
<dbReference type="InterPro" id="IPR004143">
    <property type="entry name" value="BPL_LPL_catalytic"/>
</dbReference>
<keyword evidence="3" id="KW-1185">Reference proteome</keyword>
<proteinExistence type="predicted"/>
<dbReference type="InterPro" id="IPR045864">
    <property type="entry name" value="aa-tRNA-synth_II/BPL/LPL"/>
</dbReference>
<dbReference type="Gene3D" id="3.30.390.50">
    <property type="entry name" value="CO dehydrogenase flavoprotein, C-terminal domain"/>
    <property type="match status" value="1"/>
</dbReference>
<sequence>MAEIWRLLDTGLRGAAENIAFNRALLEARAAGEGPNTLRFLRFTPSALVGFHQDPRQELDLDYCQHNGIEVQRRITGGGAIYFDAGQLGWELYLHRSTLGVAQLGLIAQRICEAAAQGISALGVDARFRPRNDIEVGGRKISGTGGVFEGEALMYQGTLLIEFDVSRMLRVLRIPAEKLADKALTSARERVASLAELLGAAPALATVQTALAQAFGQAFQVGFAPAGLNEAEQRRFATALAEVREPAWVFGEGMRGGAVRLQAMRKFPAGLVRVGMAYDAARDRIEQIQFTGDFFVHPRRALLDLEAALRDVRASQLEAAVHAFFAAREVDLAGLRPADFVAVAQAALAGARTKDAS</sequence>
<dbReference type="EMBL" id="JBAJEX010000006">
    <property type="protein sequence ID" value="MEO1767324.1"/>
    <property type="molecule type" value="Genomic_DNA"/>
</dbReference>
<evidence type="ECO:0000313" key="2">
    <source>
        <dbReference type="EMBL" id="MEO1767324.1"/>
    </source>
</evidence>
<dbReference type="PANTHER" id="PTHR43679:SF2">
    <property type="entry name" value="OCTANOYL-[GCVH]:PROTEIN N-OCTANOYLTRANSFERASE"/>
    <property type="match status" value="1"/>
</dbReference>